<name>A0AA36HIQ0_CYLNA</name>
<dbReference type="EMBL" id="CATQJL010000326">
    <property type="protein sequence ID" value="CAJ0610583.1"/>
    <property type="molecule type" value="Genomic_DNA"/>
</dbReference>
<keyword evidence="3" id="KW-1185">Reference proteome</keyword>
<gene>
    <name evidence="2" type="ORF">CYNAS_LOCUS22566</name>
</gene>
<accession>A0AA36HIQ0</accession>
<reference evidence="2" key="1">
    <citation type="submission" date="2023-07" db="EMBL/GenBank/DDBJ databases">
        <authorList>
            <consortium name="CYATHOMIX"/>
        </authorList>
    </citation>
    <scope>NUCLEOTIDE SEQUENCE</scope>
    <source>
        <strain evidence="2">N/A</strain>
    </source>
</reference>
<comment type="caution">
    <text evidence="2">The sequence shown here is derived from an EMBL/GenBank/DDBJ whole genome shotgun (WGS) entry which is preliminary data.</text>
</comment>
<sequence>MGDVRAYALNPVRAKLLPPKKKRVIETMASSFSAVKEIEKTSPDEFWPICYYFFLICCTYISLPYHLP</sequence>
<keyword evidence="1" id="KW-0472">Membrane</keyword>
<protein>
    <submittedName>
        <fullName evidence="2">Uncharacterized protein</fullName>
    </submittedName>
</protein>
<keyword evidence="1" id="KW-1133">Transmembrane helix</keyword>
<evidence type="ECO:0000256" key="1">
    <source>
        <dbReference type="SAM" id="Phobius"/>
    </source>
</evidence>
<dbReference type="AlphaFoldDB" id="A0AA36HIQ0"/>
<keyword evidence="1" id="KW-0812">Transmembrane</keyword>
<organism evidence="2 3">
    <name type="scientific">Cylicocyclus nassatus</name>
    <name type="common">Nematode worm</name>
    <dbReference type="NCBI Taxonomy" id="53992"/>
    <lineage>
        <taxon>Eukaryota</taxon>
        <taxon>Metazoa</taxon>
        <taxon>Ecdysozoa</taxon>
        <taxon>Nematoda</taxon>
        <taxon>Chromadorea</taxon>
        <taxon>Rhabditida</taxon>
        <taxon>Rhabditina</taxon>
        <taxon>Rhabditomorpha</taxon>
        <taxon>Strongyloidea</taxon>
        <taxon>Strongylidae</taxon>
        <taxon>Cylicocyclus</taxon>
    </lineage>
</organism>
<evidence type="ECO:0000313" key="2">
    <source>
        <dbReference type="EMBL" id="CAJ0610583.1"/>
    </source>
</evidence>
<proteinExistence type="predicted"/>
<dbReference type="Proteomes" id="UP001176961">
    <property type="component" value="Unassembled WGS sequence"/>
</dbReference>
<evidence type="ECO:0000313" key="3">
    <source>
        <dbReference type="Proteomes" id="UP001176961"/>
    </source>
</evidence>
<feature type="transmembrane region" description="Helical" evidence="1">
    <location>
        <begin position="46"/>
        <end position="67"/>
    </location>
</feature>